<dbReference type="Proteomes" id="UP000319941">
    <property type="component" value="Unassembled WGS sequence"/>
</dbReference>
<dbReference type="InterPro" id="IPR007899">
    <property type="entry name" value="CHAD_dom"/>
</dbReference>
<organism evidence="2 3">
    <name type="scientific">Cobetia crustatorum</name>
    <dbReference type="NCBI Taxonomy" id="553385"/>
    <lineage>
        <taxon>Bacteria</taxon>
        <taxon>Pseudomonadati</taxon>
        <taxon>Pseudomonadota</taxon>
        <taxon>Gammaproteobacteria</taxon>
        <taxon>Oceanospirillales</taxon>
        <taxon>Halomonadaceae</taxon>
        <taxon>Cobetia</taxon>
    </lineage>
</organism>
<dbReference type="STRING" id="553385.GCA_000591415_03279"/>
<sequence>MVDGTEGRKQFSPATLLAEVITARLESMQARLEQPTLSGEDIHALRVDCKSLRSGWQLRRASLGKQLVSEHQARPRDIAKALAGPREAQMLRKTHARAYGWVDAHSQRLLDALRPGLTAAMLDEPPAKLQHAPLLRLLAQEQSAWREMPLMYVELEAGLAFSRERVARLAAQVVKTREVEASHRLRKWVKYRMFQLKLADATFGDATLAQFEVPTHGRRRESALLDKAASRLGNQHDLAELAQWVGERVIPRESEAHLVSAVMALAEQRLAQALKPLAKAGYVT</sequence>
<evidence type="ECO:0000313" key="3">
    <source>
        <dbReference type="Proteomes" id="UP000319941"/>
    </source>
</evidence>
<evidence type="ECO:0000259" key="1">
    <source>
        <dbReference type="PROSITE" id="PS51708"/>
    </source>
</evidence>
<dbReference type="InterPro" id="IPR038186">
    <property type="entry name" value="CHAD_dom_sf"/>
</dbReference>
<reference evidence="2 3" key="1">
    <citation type="submission" date="2019-07" db="EMBL/GenBank/DDBJ databases">
        <title>Diversity of Bacteria from Kongsfjorden, Arctic.</title>
        <authorList>
            <person name="Yu Y."/>
        </authorList>
    </citation>
    <scope>NUCLEOTIDE SEQUENCE [LARGE SCALE GENOMIC DNA]</scope>
    <source>
        <strain evidence="2 3">SM1923</strain>
    </source>
</reference>
<dbReference type="EMBL" id="VNFH01000002">
    <property type="protein sequence ID" value="TVU72931.1"/>
    <property type="molecule type" value="Genomic_DNA"/>
</dbReference>
<feature type="domain" description="CHAD" evidence="1">
    <location>
        <begin position="10"/>
        <end position="279"/>
    </location>
</feature>
<dbReference type="AlphaFoldDB" id="A0A558HUY4"/>
<dbReference type="Pfam" id="PF05235">
    <property type="entry name" value="CHAD"/>
    <property type="match status" value="1"/>
</dbReference>
<dbReference type="OrthoDB" id="9810907at2"/>
<dbReference type="SMART" id="SM00880">
    <property type="entry name" value="CHAD"/>
    <property type="match status" value="1"/>
</dbReference>
<accession>A0A558HUY4</accession>
<proteinExistence type="predicted"/>
<gene>
    <name evidence="2" type="ORF">FQP86_04620</name>
</gene>
<evidence type="ECO:0000313" key="2">
    <source>
        <dbReference type="EMBL" id="TVU72931.1"/>
    </source>
</evidence>
<protein>
    <submittedName>
        <fullName evidence="2">CHAD domain-containing protein</fullName>
    </submittedName>
</protein>
<keyword evidence="3" id="KW-1185">Reference proteome</keyword>
<dbReference type="RefSeq" id="WP_144726740.1">
    <property type="nucleotide sequence ID" value="NZ_CAWOWR010000076.1"/>
</dbReference>
<comment type="caution">
    <text evidence="2">The sequence shown here is derived from an EMBL/GenBank/DDBJ whole genome shotgun (WGS) entry which is preliminary data.</text>
</comment>
<name>A0A558HUY4_9GAMM</name>
<dbReference type="Gene3D" id="1.40.20.10">
    <property type="entry name" value="CHAD domain"/>
    <property type="match status" value="1"/>
</dbReference>
<dbReference type="PROSITE" id="PS51708">
    <property type="entry name" value="CHAD"/>
    <property type="match status" value="1"/>
</dbReference>